<dbReference type="InterPro" id="IPR000577">
    <property type="entry name" value="Carb_kinase_FGGY"/>
</dbReference>
<evidence type="ECO:0000256" key="1">
    <source>
        <dbReference type="ARBA" id="ARBA00009156"/>
    </source>
</evidence>
<dbReference type="SUPFAM" id="SSF53067">
    <property type="entry name" value="Actin-like ATPase domain"/>
    <property type="match status" value="2"/>
</dbReference>
<proteinExistence type="inferred from homology"/>
<keyword evidence="3 6" id="KW-0418">Kinase</keyword>
<keyword evidence="2" id="KW-0808">Transferase</keyword>
<dbReference type="Pfam" id="PF00370">
    <property type="entry name" value="FGGY_N"/>
    <property type="match status" value="1"/>
</dbReference>
<evidence type="ECO:0000256" key="2">
    <source>
        <dbReference type="ARBA" id="ARBA00022679"/>
    </source>
</evidence>
<evidence type="ECO:0000313" key="7">
    <source>
        <dbReference type="Proteomes" id="UP000332515"/>
    </source>
</evidence>
<dbReference type="InterPro" id="IPR018484">
    <property type="entry name" value="FGGY_N"/>
</dbReference>
<accession>A0A6A7Y3G5</accession>
<organism evidence="6 7">
    <name type="scientific">Segnochrobactrum spirostomi</name>
    <dbReference type="NCBI Taxonomy" id="2608987"/>
    <lineage>
        <taxon>Bacteria</taxon>
        <taxon>Pseudomonadati</taxon>
        <taxon>Pseudomonadota</taxon>
        <taxon>Alphaproteobacteria</taxon>
        <taxon>Hyphomicrobiales</taxon>
        <taxon>Segnochrobactraceae</taxon>
        <taxon>Segnochrobactrum</taxon>
    </lineage>
</organism>
<dbReference type="Pfam" id="PF02782">
    <property type="entry name" value="FGGY_C"/>
    <property type="match status" value="1"/>
</dbReference>
<dbReference type="RefSeq" id="WP_312861520.1">
    <property type="nucleotide sequence ID" value="NZ_VWNA01000001.1"/>
</dbReference>
<dbReference type="InterPro" id="IPR043129">
    <property type="entry name" value="ATPase_NBD"/>
</dbReference>
<dbReference type="InterPro" id="IPR050406">
    <property type="entry name" value="FGGY_Carb_Kinase"/>
</dbReference>
<dbReference type="PANTHER" id="PTHR43095:SF5">
    <property type="entry name" value="XYLULOSE KINASE"/>
    <property type="match status" value="1"/>
</dbReference>
<dbReference type="Gene3D" id="3.30.420.40">
    <property type="match status" value="2"/>
</dbReference>
<name>A0A6A7Y3G5_9HYPH</name>
<dbReference type="GO" id="GO:0016301">
    <property type="term" value="F:kinase activity"/>
    <property type="evidence" value="ECO:0007669"/>
    <property type="project" value="UniProtKB-KW"/>
</dbReference>
<comment type="caution">
    <text evidence="6">The sequence shown here is derived from an EMBL/GenBank/DDBJ whole genome shotgun (WGS) entry which is preliminary data.</text>
</comment>
<dbReference type="AlphaFoldDB" id="A0A6A7Y3G5"/>
<dbReference type="PIRSF" id="PIRSF000538">
    <property type="entry name" value="GlpK"/>
    <property type="match status" value="1"/>
</dbReference>
<dbReference type="GO" id="GO:0005975">
    <property type="term" value="P:carbohydrate metabolic process"/>
    <property type="evidence" value="ECO:0007669"/>
    <property type="project" value="InterPro"/>
</dbReference>
<dbReference type="EMBL" id="VWNA01000001">
    <property type="protein sequence ID" value="MQT12798.1"/>
    <property type="molecule type" value="Genomic_DNA"/>
</dbReference>
<keyword evidence="7" id="KW-1185">Reference proteome</keyword>
<evidence type="ECO:0000259" key="4">
    <source>
        <dbReference type="Pfam" id="PF00370"/>
    </source>
</evidence>
<gene>
    <name evidence="6" type="ORF">F0357_09065</name>
</gene>
<reference evidence="6 7" key="1">
    <citation type="submission" date="2019-09" db="EMBL/GenBank/DDBJ databases">
        <title>Segnochrobactrum spirostomi gen. nov., sp. nov., isolated from the ciliate Spirostomum cf. yagiui and description of a novel family, Segnochrobactraceae fam. nov. within the order Rhizobiales of the class Alphaproteobacteria.</title>
        <authorList>
            <person name="Akter S."/>
            <person name="Shazib S.U.A."/>
            <person name="Shin M.K."/>
        </authorList>
    </citation>
    <scope>NUCLEOTIDE SEQUENCE [LARGE SCALE GENOMIC DNA]</scope>
    <source>
        <strain evidence="6 7">Sp-1</strain>
    </source>
</reference>
<dbReference type="Proteomes" id="UP000332515">
    <property type="component" value="Unassembled WGS sequence"/>
</dbReference>
<comment type="similarity">
    <text evidence="1">Belongs to the FGGY kinase family.</text>
</comment>
<protein>
    <submittedName>
        <fullName evidence="6">Xylulose kinase</fullName>
    </submittedName>
</protein>
<dbReference type="InterPro" id="IPR018485">
    <property type="entry name" value="FGGY_C"/>
</dbReference>
<dbReference type="PANTHER" id="PTHR43095">
    <property type="entry name" value="SUGAR KINASE"/>
    <property type="match status" value="1"/>
</dbReference>
<sequence length="491" mass="51061">MGRGRLLVLDAGSSSLKAVAFDEAGQVLAEASADYPTASPGLGAAEQDCDDWWRAARGAVQCVASVLGAAFAPEAIALTGSMQNFVVVGPDGRPDGPAVLYSDARLTAARAHVLRARLPGDFEREVGNRLDPAMSIFRAMDLADAAPARLAAARALLFGAKDVLIHRMTGRAVIDPTTASLSGFFSLARRRWDPDIVAASRLPAAILPEVVPADARVGPLLPESAAELGLPAGLPVYGGAGDGGAATWGAEADGHGTPYVYLGTTGWVAATMSLAQAAPPRDCHTLAAPVGEDVIVVAPFLNAGSTVAWVADLTGRPIDDLVAAGAALDSTPPALLFLPYLIGERSPFEDRTVRGGFLGLGKEHGADALAYAVLEGIAHAVRHNLSTLPIVPKRMTVIGGTRQPLLMQLIADVTNIPVVETPLTRSGTARGVYRLVAPALGFTDGAGETSPAYCRRSERAARAERRYRTYLAVSRVARDLAETFSEGQPGA</sequence>
<evidence type="ECO:0000313" key="6">
    <source>
        <dbReference type="EMBL" id="MQT12798.1"/>
    </source>
</evidence>
<feature type="domain" description="Carbohydrate kinase FGGY C-terminal" evidence="5">
    <location>
        <begin position="260"/>
        <end position="435"/>
    </location>
</feature>
<evidence type="ECO:0000256" key="3">
    <source>
        <dbReference type="ARBA" id="ARBA00022777"/>
    </source>
</evidence>
<feature type="domain" description="Carbohydrate kinase FGGY N-terminal" evidence="4">
    <location>
        <begin position="7"/>
        <end position="248"/>
    </location>
</feature>
<evidence type="ECO:0000259" key="5">
    <source>
        <dbReference type="Pfam" id="PF02782"/>
    </source>
</evidence>